<dbReference type="GO" id="GO:0008757">
    <property type="term" value="F:S-adenosylmethionine-dependent methyltransferase activity"/>
    <property type="evidence" value="ECO:0007669"/>
    <property type="project" value="UniProtKB-ARBA"/>
</dbReference>
<evidence type="ECO:0000256" key="1">
    <source>
        <dbReference type="ARBA" id="ARBA00022603"/>
    </source>
</evidence>
<evidence type="ECO:0000313" key="5">
    <source>
        <dbReference type="Proteomes" id="UP000199650"/>
    </source>
</evidence>
<dbReference type="OrthoDB" id="5489421at2"/>
<reference evidence="4 5" key="1">
    <citation type="submission" date="2016-10" db="EMBL/GenBank/DDBJ databases">
        <authorList>
            <person name="de Groot N.N."/>
        </authorList>
    </citation>
    <scope>NUCLEOTIDE SEQUENCE [LARGE SCALE GENOMIC DNA]</scope>
    <source>
        <strain evidence="4 5">DSM 29439</strain>
    </source>
</reference>
<feature type="domain" description="Methyltransferase small" evidence="3">
    <location>
        <begin position="36"/>
        <end position="169"/>
    </location>
</feature>
<evidence type="ECO:0000259" key="3">
    <source>
        <dbReference type="Pfam" id="PF05175"/>
    </source>
</evidence>
<dbReference type="Proteomes" id="UP000199650">
    <property type="component" value="Unassembled WGS sequence"/>
</dbReference>
<keyword evidence="1 4" id="KW-0808">Transferase</keyword>
<dbReference type="InterPro" id="IPR002052">
    <property type="entry name" value="DNA_methylase_N6_adenine_CS"/>
</dbReference>
<dbReference type="GO" id="GO:0032259">
    <property type="term" value="P:methylation"/>
    <property type="evidence" value="ECO:0007669"/>
    <property type="project" value="UniProtKB-KW"/>
</dbReference>
<evidence type="ECO:0000256" key="2">
    <source>
        <dbReference type="ARBA" id="ARBA00022691"/>
    </source>
</evidence>
<accession>A0A1I0QSY0</accession>
<dbReference type="InterPro" id="IPR029063">
    <property type="entry name" value="SAM-dependent_MTases_sf"/>
</dbReference>
<dbReference type="GO" id="GO:0003676">
    <property type="term" value="F:nucleic acid binding"/>
    <property type="evidence" value="ECO:0007669"/>
    <property type="project" value="InterPro"/>
</dbReference>
<dbReference type="SUPFAM" id="SSF53335">
    <property type="entry name" value="S-adenosyl-L-methionine-dependent methyltransferases"/>
    <property type="match status" value="1"/>
</dbReference>
<dbReference type="Pfam" id="PF05175">
    <property type="entry name" value="MTS"/>
    <property type="match status" value="1"/>
</dbReference>
<proteinExistence type="predicted"/>
<dbReference type="PROSITE" id="PS00092">
    <property type="entry name" value="N6_MTASE"/>
    <property type="match status" value="1"/>
</dbReference>
<dbReference type="Gene3D" id="3.40.50.150">
    <property type="entry name" value="Vaccinia Virus protein VP39"/>
    <property type="match status" value="1"/>
</dbReference>
<dbReference type="InterPro" id="IPR050210">
    <property type="entry name" value="tRNA_Adenine-N(6)_MTase"/>
</dbReference>
<dbReference type="InterPro" id="IPR007848">
    <property type="entry name" value="Small_mtfrase_dom"/>
</dbReference>
<keyword evidence="1 4" id="KW-0489">Methyltransferase</keyword>
<dbReference type="EMBL" id="FOJB01000001">
    <property type="protein sequence ID" value="SEW30730.1"/>
    <property type="molecule type" value="Genomic_DNA"/>
</dbReference>
<protein>
    <submittedName>
        <fullName evidence="4">tRNA1(Val) A37 N6-methylase TrmN6</fullName>
    </submittedName>
</protein>
<dbReference type="CDD" id="cd02440">
    <property type="entry name" value="AdoMet_MTases"/>
    <property type="match status" value="1"/>
</dbReference>
<gene>
    <name evidence="4" type="ORF">SAMN05444851_2907</name>
</gene>
<evidence type="ECO:0000313" key="4">
    <source>
        <dbReference type="EMBL" id="SEW30730.1"/>
    </source>
</evidence>
<dbReference type="PANTHER" id="PTHR47739:SF1">
    <property type="entry name" value="TRNA1(VAL) (ADENINE(37)-N6)-METHYLTRANSFERASE"/>
    <property type="match status" value="1"/>
</dbReference>
<dbReference type="RefSeq" id="WP_091431615.1">
    <property type="nucleotide sequence ID" value="NZ_FOJB01000001.1"/>
</dbReference>
<name>A0A1I0QSY0_9RHOB</name>
<dbReference type="AlphaFoldDB" id="A0A1I0QSY0"/>
<sequence>MTSATSDLTNDAFLGGQLTLTQPASGYRAGVDPVFLAAAAPARSGQSVLELGCGAGAASLCLGRRVAGLRMVGLEQQAIYADLAQRNALQNAIPLTIYQGDLENMPADLRQDRFDHVIMNPPYFRRDRGTSSPDGIREGALGEVTPLTAWLDHATRRLLPGGYLTLIQNAERLPEVLCAMDSRLGSIVVKPLCPRIGRAASLVIVQARKGARGAFRLAAPLVVHEGSHHTEDHEHYTPEVAAILRKGGALPL</sequence>
<organism evidence="4 5">
    <name type="scientific">Aliiroseovarius sediminilitoris</name>
    <dbReference type="NCBI Taxonomy" id="1173584"/>
    <lineage>
        <taxon>Bacteria</taxon>
        <taxon>Pseudomonadati</taxon>
        <taxon>Pseudomonadota</taxon>
        <taxon>Alphaproteobacteria</taxon>
        <taxon>Rhodobacterales</taxon>
        <taxon>Paracoccaceae</taxon>
        <taxon>Aliiroseovarius</taxon>
    </lineage>
</organism>
<keyword evidence="2" id="KW-0949">S-adenosyl-L-methionine</keyword>
<dbReference type="PANTHER" id="PTHR47739">
    <property type="entry name" value="TRNA1(VAL) (ADENINE(37)-N6)-METHYLTRANSFERASE"/>
    <property type="match status" value="1"/>
</dbReference>
<dbReference type="STRING" id="1173584.SAMN05444851_2907"/>
<dbReference type="GO" id="GO:0008170">
    <property type="term" value="F:N-methyltransferase activity"/>
    <property type="evidence" value="ECO:0007669"/>
    <property type="project" value="UniProtKB-ARBA"/>
</dbReference>
<keyword evidence="5" id="KW-1185">Reference proteome</keyword>